<dbReference type="Gene3D" id="1.10.10.10">
    <property type="entry name" value="Winged helix-like DNA-binding domain superfamily/Winged helix DNA-binding domain"/>
    <property type="match status" value="1"/>
</dbReference>
<sequence>MKLDVWDQITALFYGIENQLTEELRRSSDLGLSEFRTLKHLSEQPDLELRMQELAEFLMLTQSSTTRVVERLEKRGFVFRDSCPSDKRGKYCVLNEHGKKYIEEAAPVFQDCLERVLKKTFEQKEAREAARALCVLTQA</sequence>
<dbReference type="PROSITE" id="PS50995">
    <property type="entry name" value="HTH_MARR_2"/>
    <property type="match status" value="1"/>
</dbReference>
<dbReference type="EMBL" id="CYSR01000015">
    <property type="protein sequence ID" value="CUH99404.1"/>
    <property type="molecule type" value="Genomic_DNA"/>
</dbReference>
<dbReference type="PANTHER" id="PTHR33164:SF99">
    <property type="entry name" value="MARR FAMILY REGULATORY PROTEIN"/>
    <property type="match status" value="1"/>
</dbReference>
<gene>
    <name evidence="2" type="ORF">PHA8399_01523</name>
</gene>
<dbReference type="InterPro" id="IPR000835">
    <property type="entry name" value="HTH_MarR-typ"/>
</dbReference>
<feature type="domain" description="HTH marR-type" evidence="1">
    <location>
        <begin position="1"/>
        <end position="139"/>
    </location>
</feature>
<dbReference type="InterPro" id="IPR036390">
    <property type="entry name" value="WH_DNA-bd_sf"/>
</dbReference>
<organism evidence="2 3">
    <name type="scientific">Leisingera aquaemixtae</name>
    <dbReference type="NCBI Taxonomy" id="1396826"/>
    <lineage>
        <taxon>Bacteria</taxon>
        <taxon>Pseudomonadati</taxon>
        <taxon>Pseudomonadota</taxon>
        <taxon>Alphaproteobacteria</taxon>
        <taxon>Rhodobacterales</taxon>
        <taxon>Roseobacteraceae</taxon>
        <taxon>Leisingera</taxon>
    </lineage>
</organism>
<dbReference type="SMART" id="SM00347">
    <property type="entry name" value="HTH_MARR"/>
    <property type="match status" value="1"/>
</dbReference>
<dbReference type="InterPro" id="IPR036388">
    <property type="entry name" value="WH-like_DNA-bd_sf"/>
</dbReference>
<dbReference type="InterPro" id="IPR039422">
    <property type="entry name" value="MarR/SlyA-like"/>
</dbReference>
<protein>
    <submittedName>
        <fullName evidence="2">Putative HTH-type transcriptional regulator/GBAA_1941/BAS1801</fullName>
    </submittedName>
</protein>
<dbReference type="PRINTS" id="PR00598">
    <property type="entry name" value="HTHMARR"/>
</dbReference>
<accession>A0A0P1HWM2</accession>
<proteinExistence type="predicted"/>
<dbReference type="Proteomes" id="UP000051326">
    <property type="component" value="Unassembled WGS sequence"/>
</dbReference>
<dbReference type="STRING" id="1396826.PHA8399_01523"/>
<dbReference type="RefSeq" id="WP_058285567.1">
    <property type="nucleotide sequence ID" value="NZ_CYSR01000015.1"/>
</dbReference>
<evidence type="ECO:0000313" key="3">
    <source>
        <dbReference type="Proteomes" id="UP000051326"/>
    </source>
</evidence>
<dbReference type="PANTHER" id="PTHR33164">
    <property type="entry name" value="TRANSCRIPTIONAL REGULATOR, MARR FAMILY"/>
    <property type="match status" value="1"/>
</dbReference>
<dbReference type="GO" id="GO:0006950">
    <property type="term" value="P:response to stress"/>
    <property type="evidence" value="ECO:0007669"/>
    <property type="project" value="TreeGrafter"/>
</dbReference>
<dbReference type="GO" id="GO:0003700">
    <property type="term" value="F:DNA-binding transcription factor activity"/>
    <property type="evidence" value="ECO:0007669"/>
    <property type="project" value="InterPro"/>
</dbReference>
<evidence type="ECO:0000313" key="2">
    <source>
        <dbReference type="EMBL" id="CUH99404.1"/>
    </source>
</evidence>
<reference evidence="2 3" key="1">
    <citation type="submission" date="2015-09" db="EMBL/GenBank/DDBJ databases">
        <authorList>
            <consortium name="Swine Surveillance"/>
        </authorList>
    </citation>
    <scope>NUCLEOTIDE SEQUENCE [LARGE SCALE GENOMIC DNA]</scope>
    <source>
        <strain evidence="2 3">CECT 8399</strain>
    </source>
</reference>
<name>A0A0P1HWM2_9RHOB</name>
<dbReference type="Pfam" id="PF01047">
    <property type="entry name" value="MarR"/>
    <property type="match status" value="1"/>
</dbReference>
<dbReference type="AlphaFoldDB" id="A0A0P1HWM2"/>
<dbReference type="SUPFAM" id="SSF46785">
    <property type="entry name" value="Winged helix' DNA-binding domain"/>
    <property type="match status" value="1"/>
</dbReference>
<evidence type="ECO:0000259" key="1">
    <source>
        <dbReference type="PROSITE" id="PS50995"/>
    </source>
</evidence>